<dbReference type="CDD" id="cd03811">
    <property type="entry name" value="GT4_GT28_WabH-like"/>
    <property type="match status" value="1"/>
</dbReference>
<accession>A0ABS4I802</accession>
<feature type="domain" description="Glycosyl transferase family 1" evidence="1">
    <location>
        <begin position="211"/>
        <end position="371"/>
    </location>
</feature>
<proteinExistence type="predicted"/>
<reference evidence="2 3" key="1">
    <citation type="submission" date="2021-03" db="EMBL/GenBank/DDBJ databases">
        <title>Genomic Encyclopedia of Type Strains, Phase IV (KMG-IV): sequencing the most valuable type-strain genomes for metagenomic binning, comparative biology and taxonomic classification.</title>
        <authorList>
            <person name="Goeker M."/>
        </authorList>
    </citation>
    <scope>NUCLEOTIDE SEQUENCE [LARGE SCALE GENOMIC DNA]</scope>
    <source>
        <strain evidence="2 3">DSM 24950</strain>
    </source>
</reference>
<comment type="caution">
    <text evidence="2">The sequence shown here is derived from an EMBL/GenBank/DDBJ whole genome shotgun (WGS) entry which is preliminary data.</text>
</comment>
<evidence type="ECO:0000313" key="3">
    <source>
        <dbReference type="Proteomes" id="UP001519344"/>
    </source>
</evidence>
<name>A0ABS4I802_9BACL</name>
<dbReference type="PANTHER" id="PTHR12526">
    <property type="entry name" value="GLYCOSYLTRANSFERASE"/>
    <property type="match status" value="1"/>
</dbReference>
<gene>
    <name evidence="2" type="ORF">J2Z65_006324</name>
</gene>
<keyword evidence="3" id="KW-1185">Reference proteome</keyword>
<dbReference type="PANTHER" id="PTHR12526:SF630">
    <property type="entry name" value="GLYCOSYLTRANSFERASE"/>
    <property type="match status" value="1"/>
</dbReference>
<dbReference type="InterPro" id="IPR001296">
    <property type="entry name" value="Glyco_trans_1"/>
</dbReference>
<dbReference type="RefSeq" id="WP_167052047.1">
    <property type="nucleotide sequence ID" value="NZ_JAAOZR010000001.1"/>
</dbReference>
<dbReference type="Gene3D" id="3.40.50.2000">
    <property type="entry name" value="Glycogen Phosphorylase B"/>
    <property type="match status" value="2"/>
</dbReference>
<dbReference type="Proteomes" id="UP001519344">
    <property type="component" value="Unassembled WGS sequence"/>
</dbReference>
<protein>
    <submittedName>
        <fullName evidence="2">Glycosyltransferase involved in cell wall biosynthesis</fullName>
    </submittedName>
</protein>
<evidence type="ECO:0000313" key="2">
    <source>
        <dbReference type="EMBL" id="MBP1967060.1"/>
    </source>
</evidence>
<organism evidence="2 3">
    <name type="scientific">Paenibacillus aceris</name>
    <dbReference type="NCBI Taxonomy" id="869555"/>
    <lineage>
        <taxon>Bacteria</taxon>
        <taxon>Bacillati</taxon>
        <taxon>Bacillota</taxon>
        <taxon>Bacilli</taxon>
        <taxon>Bacillales</taxon>
        <taxon>Paenibacillaceae</taxon>
        <taxon>Paenibacillus</taxon>
    </lineage>
</organism>
<sequence>MKKQILFVLYNLEIGGAEKSLISMLNSIDYSLYDVDVFLYQHKGELINQLPHNVRLLPEIKVYATFDMSIQQTVKAGYWLIGGIRVAISLFSKLIGMKALYTQLMNGLTSKFLPSLEKKYDVAISCIWTHHFIVNNVKSEKKIGWIHTDYKQLNSIKWMDKQVMKKLDYIVSVSSNCKVSFDKAQPKLIDKSVVMENIISPSAMLSMANQSIHEEISEKEKVIRILTVARFHPDKGVDRAVEACKLLLNDGINVKWYVIGFGMQEPILKERIKELGIQDNFIILGKKDNPYPYFKLADLYVQPSRFEGKSIAITEAKVFSLPIIITDYPSAQDQIQSGHDGLIVENSVEGIFGGIKKLVIHPEEAKAYQEKSSEGSWNNEYEIHRLYQMIDN</sequence>
<dbReference type="EMBL" id="JAGGKV010000028">
    <property type="protein sequence ID" value="MBP1967060.1"/>
    <property type="molecule type" value="Genomic_DNA"/>
</dbReference>
<dbReference type="SUPFAM" id="SSF53756">
    <property type="entry name" value="UDP-Glycosyltransferase/glycogen phosphorylase"/>
    <property type="match status" value="1"/>
</dbReference>
<evidence type="ECO:0000259" key="1">
    <source>
        <dbReference type="Pfam" id="PF00534"/>
    </source>
</evidence>
<dbReference type="Pfam" id="PF00534">
    <property type="entry name" value="Glycos_transf_1"/>
    <property type="match status" value="1"/>
</dbReference>